<dbReference type="CDD" id="cd18186">
    <property type="entry name" value="BTB_POZ_ZBTB_KLHL-like"/>
    <property type="match status" value="1"/>
</dbReference>
<evidence type="ECO:0000313" key="2">
    <source>
        <dbReference type="Proteomes" id="UP000192596"/>
    </source>
</evidence>
<evidence type="ECO:0008006" key="3">
    <source>
        <dbReference type="Google" id="ProtNLM"/>
    </source>
</evidence>
<name>A0A1V8TTN7_9PEZI</name>
<dbReference type="Gene3D" id="3.30.710.10">
    <property type="entry name" value="Potassium Channel Kv1.1, Chain A"/>
    <property type="match status" value="1"/>
</dbReference>
<sequence length="236" mass="26872">MAEGAFPATWRKIDFKKTFKVLVGREKHREPYILYDDEIIHRSSFFKSARSAEWSSGTKPVDLPNVKPEIFEAYLHCVRYGEIDVPNNNNGTLDYLMFSKVYVLADMLGDLQAVNIVVDRLFGRRRDATGKGLPNTLELKFAYRKTVASSPLRMLIRDGHVHEGSGNIGNVEADEGDHPAAMLYDIVMEYNRLKCANRDKKIKEILSQKAELRPKCHYHQHNDSHPPCPGATVIDI</sequence>
<dbReference type="AlphaFoldDB" id="A0A1V8TTN7"/>
<dbReference type="STRING" id="1507870.A0A1V8TTN7"/>
<dbReference type="SUPFAM" id="SSF54695">
    <property type="entry name" value="POZ domain"/>
    <property type="match status" value="1"/>
</dbReference>
<gene>
    <name evidence="1" type="ORF">B0A48_00084</name>
</gene>
<keyword evidence="2" id="KW-1185">Reference proteome</keyword>
<dbReference type="OrthoDB" id="1022638at2759"/>
<comment type="caution">
    <text evidence="1">The sequence shown here is derived from an EMBL/GenBank/DDBJ whole genome shotgun (WGS) entry which is preliminary data.</text>
</comment>
<proteinExistence type="predicted"/>
<dbReference type="InterPro" id="IPR011333">
    <property type="entry name" value="SKP1/BTB/POZ_sf"/>
</dbReference>
<dbReference type="InParanoid" id="A0A1V8TTN7"/>
<evidence type="ECO:0000313" key="1">
    <source>
        <dbReference type="EMBL" id="OQO14703.1"/>
    </source>
</evidence>
<dbReference type="Proteomes" id="UP000192596">
    <property type="component" value="Unassembled WGS sequence"/>
</dbReference>
<dbReference type="EMBL" id="NAJO01000001">
    <property type="protein sequence ID" value="OQO14703.1"/>
    <property type="molecule type" value="Genomic_DNA"/>
</dbReference>
<organism evidence="1 2">
    <name type="scientific">Cryoendolithus antarcticus</name>
    <dbReference type="NCBI Taxonomy" id="1507870"/>
    <lineage>
        <taxon>Eukaryota</taxon>
        <taxon>Fungi</taxon>
        <taxon>Dikarya</taxon>
        <taxon>Ascomycota</taxon>
        <taxon>Pezizomycotina</taxon>
        <taxon>Dothideomycetes</taxon>
        <taxon>Dothideomycetidae</taxon>
        <taxon>Cladosporiales</taxon>
        <taxon>Cladosporiaceae</taxon>
        <taxon>Cryoendolithus</taxon>
    </lineage>
</organism>
<reference evidence="2" key="1">
    <citation type="submission" date="2017-03" db="EMBL/GenBank/DDBJ databases">
        <title>Genomes of endolithic fungi from Antarctica.</title>
        <authorList>
            <person name="Coleine C."/>
            <person name="Masonjones S."/>
            <person name="Stajich J.E."/>
        </authorList>
    </citation>
    <scope>NUCLEOTIDE SEQUENCE [LARGE SCALE GENOMIC DNA]</scope>
    <source>
        <strain evidence="2">CCFEE 5527</strain>
    </source>
</reference>
<accession>A0A1V8TTN7</accession>
<protein>
    <recommendedName>
        <fullName evidence="3">BTB domain-containing protein</fullName>
    </recommendedName>
</protein>